<sequence length="272" mass="32380">MSKLPFIFLLFITLFGYSQNQESEPTFYSEIAERVAPKTYYSVKFGNPAEVVVNDTIFMANSETWIEKNIYSFKSSREMLVKKYRDNELIADEIIELDSNNRILNYEGNLKYEGGKWYVTKVKYQYQENKKIKEKINDSGETYLRYTVKYDSLKNPTEIEHTIVGPDHSRLQSVNYDYPNSKFILMDFNYQGRLEEEIKGNINSDFIIETNQNGDTTKMYWILTDKNEPFIHEIDYEYDEKGNWIKLIKNVISPDGTKKPYHRTYREIKYKN</sequence>
<dbReference type="RefSeq" id="WP_159303705.1">
    <property type="nucleotide sequence ID" value="NZ_LR733271.1"/>
</dbReference>
<name>A0A653VQ19_9FLAO</name>
<dbReference type="Proteomes" id="UP000430202">
    <property type="component" value="Unassembled WGS sequence"/>
</dbReference>
<evidence type="ECO:0008006" key="3">
    <source>
        <dbReference type="Google" id="ProtNLM"/>
    </source>
</evidence>
<organism evidence="1 2">
    <name type="scientific">Maribacter litoralis</name>
    <dbReference type="NCBI Taxonomy" id="2059726"/>
    <lineage>
        <taxon>Bacteria</taxon>
        <taxon>Pseudomonadati</taxon>
        <taxon>Bacteroidota</taxon>
        <taxon>Flavobacteriia</taxon>
        <taxon>Flavobacteriales</taxon>
        <taxon>Flavobacteriaceae</taxon>
        <taxon>Maribacter</taxon>
    </lineage>
</organism>
<keyword evidence="2" id="KW-1185">Reference proteome</keyword>
<protein>
    <recommendedName>
        <fullName evidence="3">DUF4595 domain-containing protein</fullName>
    </recommendedName>
</protein>
<dbReference type="AlphaFoldDB" id="A0A653VQ19"/>
<reference evidence="1 2" key="1">
    <citation type="submission" date="2019-10" db="EMBL/GenBank/DDBJ databases">
        <authorList>
            <person name="Karimi E."/>
        </authorList>
    </citation>
    <scope>NUCLEOTIDE SEQUENCE [LARGE SCALE GENOMIC DNA]</scope>
    <source>
        <strain evidence="1">Maribacter sp. 151</strain>
    </source>
</reference>
<dbReference type="EMBL" id="CABWLR010000006">
    <property type="protein sequence ID" value="VXC08194.1"/>
    <property type="molecule type" value="Genomic_DNA"/>
</dbReference>
<evidence type="ECO:0000313" key="1">
    <source>
        <dbReference type="EMBL" id="VXC08194.1"/>
    </source>
</evidence>
<proteinExistence type="predicted"/>
<evidence type="ECO:0000313" key="2">
    <source>
        <dbReference type="Proteomes" id="UP000430202"/>
    </source>
</evidence>
<gene>
    <name evidence="1" type="ORF">MARI151_60003</name>
</gene>
<accession>A0A653VQ19</accession>